<dbReference type="EMBL" id="AWFH01000056">
    <property type="protein sequence ID" value="KCZ58622.1"/>
    <property type="molecule type" value="Genomic_DNA"/>
</dbReference>
<dbReference type="SUPFAM" id="SSF55073">
    <property type="entry name" value="Nucleotide cyclase"/>
    <property type="match status" value="1"/>
</dbReference>
<dbReference type="InterPro" id="IPR029787">
    <property type="entry name" value="Nucleotide_cyclase"/>
</dbReference>
<dbReference type="STRING" id="1280948.HY36_09595"/>
<dbReference type="PATRIC" id="fig|1280948.3.peg.3038"/>
<dbReference type="PROSITE" id="PS50887">
    <property type="entry name" value="GGDEF"/>
    <property type="match status" value="1"/>
</dbReference>
<comment type="catalytic activity">
    <reaction evidence="2">
        <text>2 GTP = 3',3'-c-di-GMP + 2 diphosphate</text>
        <dbReference type="Rhea" id="RHEA:24898"/>
        <dbReference type="ChEBI" id="CHEBI:33019"/>
        <dbReference type="ChEBI" id="CHEBI:37565"/>
        <dbReference type="ChEBI" id="CHEBI:58805"/>
        <dbReference type="EC" id="2.7.7.65"/>
    </reaction>
</comment>
<dbReference type="InterPro" id="IPR000160">
    <property type="entry name" value="GGDEF_dom"/>
</dbReference>
<evidence type="ECO:0000313" key="5">
    <source>
        <dbReference type="EMBL" id="KCZ58622.1"/>
    </source>
</evidence>
<keyword evidence="6" id="KW-1185">Reference proteome</keyword>
<evidence type="ECO:0000313" key="6">
    <source>
        <dbReference type="Proteomes" id="UP000024547"/>
    </source>
</evidence>
<keyword evidence="3" id="KW-0472">Membrane</keyword>
<dbReference type="eggNOG" id="COG3706">
    <property type="taxonomic scope" value="Bacteria"/>
</dbReference>
<dbReference type="CDD" id="cd01949">
    <property type="entry name" value="GGDEF"/>
    <property type="match status" value="1"/>
</dbReference>
<keyword evidence="3" id="KW-1133">Transmembrane helix</keyword>
<dbReference type="EC" id="2.7.7.65" evidence="1"/>
<dbReference type="NCBIfam" id="TIGR00254">
    <property type="entry name" value="GGDEF"/>
    <property type="match status" value="1"/>
</dbReference>
<dbReference type="SMART" id="SM00267">
    <property type="entry name" value="GGDEF"/>
    <property type="match status" value="1"/>
</dbReference>
<evidence type="ECO:0000256" key="2">
    <source>
        <dbReference type="ARBA" id="ARBA00034247"/>
    </source>
</evidence>
<dbReference type="InterPro" id="IPR043128">
    <property type="entry name" value="Rev_trsase/Diguanyl_cyclase"/>
</dbReference>
<dbReference type="InterPro" id="IPR050469">
    <property type="entry name" value="Diguanylate_Cyclase"/>
</dbReference>
<dbReference type="Pfam" id="PF00990">
    <property type="entry name" value="GGDEF"/>
    <property type="match status" value="1"/>
</dbReference>
<comment type="caution">
    <text evidence="5">The sequence shown here is derived from an EMBL/GenBank/DDBJ whole genome shotgun (WGS) entry which is preliminary data.</text>
</comment>
<dbReference type="Proteomes" id="UP000024547">
    <property type="component" value="Unassembled WGS sequence"/>
</dbReference>
<dbReference type="PANTHER" id="PTHR45138:SF9">
    <property type="entry name" value="DIGUANYLATE CYCLASE DGCM-RELATED"/>
    <property type="match status" value="1"/>
</dbReference>
<evidence type="ECO:0000256" key="3">
    <source>
        <dbReference type="SAM" id="Phobius"/>
    </source>
</evidence>
<feature type="domain" description="GGDEF" evidence="4">
    <location>
        <begin position="130"/>
        <end position="264"/>
    </location>
</feature>
<dbReference type="OrthoDB" id="9812260at2"/>
<accession>A0A059DYJ9</accession>
<name>A0A059DYJ9_9PROT</name>
<organism evidence="5 6">
    <name type="scientific">Hyphomonas atlantica</name>
    <dbReference type="NCBI Taxonomy" id="1280948"/>
    <lineage>
        <taxon>Bacteria</taxon>
        <taxon>Pseudomonadati</taxon>
        <taxon>Pseudomonadota</taxon>
        <taxon>Alphaproteobacteria</taxon>
        <taxon>Hyphomonadales</taxon>
        <taxon>Hyphomonadaceae</taxon>
        <taxon>Hyphomonas</taxon>
    </lineage>
</organism>
<keyword evidence="3" id="KW-0812">Transmembrane</keyword>
<feature type="transmembrane region" description="Helical" evidence="3">
    <location>
        <begin position="58"/>
        <end position="81"/>
    </location>
</feature>
<evidence type="ECO:0000259" key="4">
    <source>
        <dbReference type="PROSITE" id="PS50887"/>
    </source>
</evidence>
<sequence length="265" mass="28671">MSFLGINKPAGNRVSYANAAMVALISLLATWAVTGFSILANPFGTTYDHIDQAILNEFWFWTAFSSTVIPVVVSFPIAILLQRGRIKLQDALDELAAAHAELAHRSRVDALTGLLNRGAFLAEVEDRLETHGAILMIDVDHFKTINDTFGHGAGDDALRAISKALASKARPTDLVGRLGGEEFAVFLTGCMDETTAQERAEDIRQGIHAIRFEPEPGKLHAITASIGVAIALPRSPIEDVILRADKSLYRAKNSGRNRVILDSAA</sequence>
<dbReference type="Gene3D" id="3.30.70.270">
    <property type="match status" value="1"/>
</dbReference>
<dbReference type="GO" id="GO:0052621">
    <property type="term" value="F:diguanylate cyclase activity"/>
    <property type="evidence" value="ECO:0007669"/>
    <property type="project" value="UniProtKB-EC"/>
</dbReference>
<evidence type="ECO:0000256" key="1">
    <source>
        <dbReference type="ARBA" id="ARBA00012528"/>
    </source>
</evidence>
<proteinExistence type="predicted"/>
<dbReference type="FunFam" id="3.30.70.270:FF:000001">
    <property type="entry name" value="Diguanylate cyclase domain protein"/>
    <property type="match status" value="1"/>
</dbReference>
<dbReference type="AlphaFoldDB" id="A0A059DYJ9"/>
<gene>
    <name evidence="5" type="ORF">HY36_09595</name>
</gene>
<feature type="transmembrane region" description="Helical" evidence="3">
    <location>
        <begin position="16"/>
        <end position="38"/>
    </location>
</feature>
<dbReference type="PANTHER" id="PTHR45138">
    <property type="entry name" value="REGULATORY COMPONENTS OF SENSORY TRANSDUCTION SYSTEM"/>
    <property type="match status" value="1"/>
</dbReference>
<reference evidence="5 6" key="1">
    <citation type="journal article" date="2014" name="Antonie Van Leeuwenhoek">
        <title>Hyphomonas beringensis sp. nov. and Hyphomonas chukchiensis sp. nov., isolated from surface seawater of the Bering Sea and Chukchi Sea.</title>
        <authorList>
            <person name="Li C."/>
            <person name="Lai Q."/>
            <person name="Li G."/>
            <person name="Dong C."/>
            <person name="Wang J."/>
            <person name="Liao Y."/>
            <person name="Shao Z."/>
        </authorList>
    </citation>
    <scope>NUCLEOTIDE SEQUENCE [LARGE SCALE GENOMIC DNA]</scope>
    <source>
        <strain evidence="5 6">22II1-22F38</strain>
    </source>
</reference>
<dbReference type="RefSeq" id="WP_051602846.1">
    <property type="nucleotide sequence ID" value="NZ_AWFH01000056.1"/>
</dbReference>
<protein>
    <recommendedName>
        <fullName evidence="1">diguanylate cyclase</fullName>
        <ecNumber evidence="1">2.7.7.65</ecNumber>
    </recommendedName>
</protein>